<comment type="caution">
    <text evidence="2">The sequence shown here is derived from an EMBL/GenBank/DDBJ whole genome shotgun (WGS) entry which is preliminary data.</text>
</comment>
<keyword evidence="3" id="KW-1185">Reference proteome</keyword>
<feature type="transmembrane region" description="Helical" evidence="1">
    <location>
        <begin position="90"/>
        <end position="113"/>
    </location>
</feature>
<dbReference type="Proteomes" id="UP000321424">
    <property type="component" value="Unassembled WGS sequence"/>
</dbReference>
<dbReference type="OrthoDB" id="4559570at2"/>
<name>A0A511MDL6_9NOCA</name>
<dbReference type="AlphaFoldDB" id="A0A511MDL6"/>
<gene>
    <name evidence="2" type="ORF">NN4_32620</name>
</gene>
<feature type="transmembrane region" description="Helical" evidence="1">
    <location>
        <begin position="27"/>
        <end position="47"/>
    </location>
</feature>
<evidence type="ECO:0000256" key="1">
    <source>
        <dbReference type="SAM" id="Phobius"/>
    </source>
</evidence>
<keyword evidence="1" id="KW-0812">Transmembrane</keyword>
<organism evidence="2 3">
    <name type="scientific">Nocardia ninae NBRC 108245</name>
    <dbReference type="NCBI Taxonomy" id="1210091"/>
    <lineage>
        <taxon>Bacteria</taxon>
        <taxon>Bacillati</taxon>
        <taxon>Actinomycetota</taxon>
        <taxon>Actinomycetes</taxon>
        <taxon>Mycobacteriales</taxon>
        <taxon>Nocardiaceae</taxon>
        <taxon>Nocardia</taxon>
    </lineage>
</organism>
<keyword evidence="1" id="KW-1133">Transmembrane helix</keyword>
<evidence type="ECO:0000313" key="2">
    <source>
        <dbReference type="EMBL" id="GEM38743.1"/>
    </source>
</evidence>
<dbReference type="EMBL" id="BJXA01000018">
    <property type="protein sequence ID" value="GEM38743.1"/>
    <property type="molecule type" value="Genomic_DNA"/>
</dbReference>
<sequence>MTQQATDETIPAPGGQATGGGPRLRRIVWLLAIAALLVVDLAAVPAIYLSDRFYRFQEIPGWAAPVCWIVTAVVLVLAPRMGWRRIRDWLVPAGVLALAMTPVLPLMMLWAALGSSDSKPVVVAVSSDGRHDAVTHDVSAMIDTICTVKLRERSGLFSRQIDVWTAPESQPCPKRVSFTGNNTISIIDYYGREITAHFDIDRMQPA</sequence>
<keyword evidence="1" id="KW-0472">Membrane</keyword>
<reference evidence="2 3" key="1">
    <citation type="submission" date="2019-07" db="EMBL/GenBank/DDBJ databases">
        <title>Whole genome shotgun sequence of Nocardia ninae NBRC 108245.</title>
        <authorList>
            <person name="Hosoyama A."/>
            <person name="Uohara A."/>
            <person name="Ohji S."/>
            <person name="Ichikawa N."/>
        </authorList>
    </citation>
    <scope>NUCLEOTIDE SEQUENCE [LARGE SCALE GENOMIC DNA]</scope>
    <source>
        <strain evidence="2 3">NBRC 108245</strain>
    </source>
</reference>
<dbReference type="RefSeq" id="WP_147131357.1">
    <property type="nucleotide sequence ID" value="NZ_BJXA01000018.1"/>
</dbReference>
<feature type="transmembrane region" description="Helical" evidence="1">
    <location>
        <begin position="59"/>
        <end position="78"/>
    </location>
</feature>
<protein>
    <submittedName>
        <fullName evidence="2">Uncharacterized protein</fullName>
    </submittedName>
</protein>
<proteinExistence type="predicted"/>
<evidence type="ECO:0000313" key="3">
    <source>
        <dbReference type="Proteomes" id="UP000321424"/>
    </source>
</evidence>
<accession>A0A511MDL6</accession>